<feature type="transmembrane region" description="Helical" evidence="5">
    <location>
        <begin position="92"/>
        <end position="113"/>
    </location>
</feature>
<feature type="transmembrane region" description="Helical" evidence="5">
    <location>
        <begin position="268"/>
        <end position="284"/>
    </location>
</feature>
<dbReference type="STRING" id="1260251.SPISAL_01795"/>
<dbReference type="InterPro" id="IPR037185">
    <property type="entry name" value="EmrE-like"/>
</dbReference>
<evidence type="ECO:0000256" key="2">
    <source>
        <dbReference type="ARBA" id="ARBA00022692"/>
    </source>
</evidence>
<organism evidence="7 8">
    <name type="scientific">Spiribacter salinus</name>
    <dbReference type="NCBI Taxonomy" id="1335746"/>
    <lineage>
        <taxon>Bacteria</taxon>
        <taxon>Pseudomonadati</taxon>
        <taxon>Pseudomonadota</taxon>
        <taxon>Gammaproteobacteria</taxon>
        <taxon>Chromatiales</taxon>
        <taxon>Ectothiorhodospiraceae</taxon>
        <taxon>Spiribacter</taxon>
    </lineage>
</organism>
<feature type="domain" description="EamA" evidence="6">
    <location>
        <begin position="7"/>
        <end position="138"/>
    </location>
</feature>
<feature type="domain" description="EamA" evidence="6">
    <location>
        <begin position="151"/>
        <end position="284"/>
    </location>
</feature>
<evidence type="ECO:0000259" key="6">
    <source>
        <dbReference type="Pfam" id="PF00892"/>
    </source>
</evidence>
<dbReference type="Proteomes" id="UP000315400">
    <property type="component" value="Unassembled WGS sequence"/>
</dbReference>
<feature type="transmembrane region" description="Helical" evidence="5">
    <location>
        <begin position="33"/>
        <end position="53"/>
    </location>
</feature>
<dbReference type="InterPro" id="IPR000620">
    <property type="entry name" value="EamA_dom"/>
</dbReference>
<protein>
    <submittedName>
        <fullName evidence="7">DMT family transporter</fullName>
    </submittedName>
</protein>
<dbReference type="SUPFAM" id="SSF103481">
    <property type="entry name" value="Multidrug resistance efflux transporter EmrE"/>
    <property type="match status" value="2"/>
</dbReference>
<evidence type="ECO:0000313" key="7">
    <source>
        <dbReference type="EMBL" id="TQE99274.1"/>
    </source>
</evidence>
<feature type="transmembrane region" description="Helical" evidence="5">
    <location>
        <begin position="244"/>
        <end position="262"/>
    </location>
</feature>
<dbReference type="Pfam" id="PF00892">
    <property type="entry name" value="EamA"/>
    <property type="match status" value="2"/>
</dbReference>
<evidence type="ECO:0000256" key="4">
    <source>
        <dbReference type="ARBA" id="ARBA00023136"/>
    </source>
</evidence>
<sequence>MIARDWLLLIILSTVWGGSFFFFEVALQTLPPFTVVLGRVSMAAAALLVIARIRGEPLPFSATIARRYLLLGAISNAIPFSLIVWGQTQIPSGLASIINAMTPIWAVLVGLLIRSDERMTAGKAIGVGLGFLGVAVLMGPDLLRELDPYSLGQLSVLGATICYGFAVHYGRRFGATSALVNAAYMLTAATVWLLPVAILVDQPWTLSPGLSGWTALLGLSLICTAFAFLLYFRLLASAGATNMSLVTFIVPVSAISLGALFLGERLGPTAFAGMGILFVGLAIIDGRAARMLRTGTHALWSGLLGRRVVSKRPE</sequence>
<comment type="caution">
    <text evidence="7">The sequence shown here is derived from an EMBL/GenBank/DDBJ whole genome shotgun (WGS) entry which is preliminary data.</text>
</comment>
<keyword evidence="4 5" id="KW-0472">Membrane</keyword>
<name>A0A540VR96_9GAMM</name>
<reference evidence="7 8" key="1">
    <citation type="submission" date="2019-06" db="EMBL/GenBank/DDBJ databases">
        <title>Metagenome assembled Genome of Spiribacter salinus SL48-SHIP from the microbial mat of Salt Lake 48 (Novosibirsk region, Russia).</title>
        <authorList>
            <person name="Shipova A."/>
            <person name="Rozanov A.S."/>
            <person name="Bryanskaya A.V."/>
            <person name="Peltek S.E."/>
        </authorList>
    </citation>
    <scope>NUCLEOTIDE SEQUENCE [LARGE SCALE GENOMIC DNA]</scope>
    <source>
        <strain evidence="7">SL48-SHIP-2</strain>
    </source>
</reference>
<feature type="transmembrane region" description="Helical" evidence="5">
    <location>
        <begin position="125"/>
        <end position="143"/>
    </location>
</feature>
<feature type="transmembrane region" description="Helical" evidence="5">
    <location>
        <begin position="149"/>
        <end position="166"/>
    </location>
</feature>
<dbReference type="InterPro" id="IPR050638">
    <property type="entry name" value="AA-Vitamin_Transporters"/>
</dbReference>
<dbReference type="PANTHER" id="PTHR32322">
    <property type="entry name" value="INNER MEMBRANE TRANSPORTER"/>
    <property type="match status" value="1"/>
</dbReference>
<proteinExistence type="predicted"/>
<keyword evidence="2 5" id="KW-0812">Transmembrane</keyword>
<feature type="transmembrane region" description="Helical" evidence="5">
    <location>
        <begin position="212"/>
        <end position="232"/>
    </location>
</feature>
<gene>
    <name evidence="7" type="ORF">FKY71_09485</name>
</gene>
<keyword evidence="3 5" id="KW-1133">Transmembrane helix</keyword>
<dbReference type="AlphaFoldDB" id="A0A540VR96"/>
<dbReference type="GO" id="GO:0016020">
    <property type="term" value="C:membrane"/>
    <property type="evidence" value="ECO:0007669"/>
    <property type="project" value="UniProtKB-SubCell"/>
</dbReference>
<evidence type="ECO:0000256" key="1">
    <source>
        <dbReference type="ARBA" id="ARBA00004141"/>
    </source>
</evidence>
<comment type="subcellular location">
    <subcellularLocation>
        <location evidence="1">Membrane</location>
        <topology evidence="1">Multi-pass membrane protein</topology>
    </subcellularLocation>
</comment>
<evidence type="ECO:0000313" key="8">
    <source>
        <dbReference type="Proteomes" id="UP000315400"/>
    </source>
</evidence>
<accession>A0A540VR96</accession>
<dbReference type="EMBL" id="VIFK01000076">
    <property type="protein sequence ID" value="TQE99274.1"/>
    <property type="molecule type" value="Genomic_DNA"/>
</dbReference>
<feature type="transmembrane region" description="Helical" evidence="5">
    <location>
        <begin position="178"/>
        <end position="200"/>
    </location>
</feature>
<evidence type="ECO:0000256" key="3">
    <source>
        <dbReference type="ARBA" id="ARBA00022989"/>
    </source>
</evidence>
<feature type="transmembrane region" description="Helical" evidence="5">
    <location>
        <begin position="7"/>
        <end position="27"/>
    </location>
</feature>
<feature type="transmembrane region" description="Helical" evidence="5">
    <location>
        <begin position="65"/>
        <end position="86"/>
    </location>
</feature>
<dbReference type="PANTHER" id="PTHR32322:SF9">
    <property type="entry name" value="AMINO-ACID METABOLITE EFFLUX PUMP-RELATED"/>
    <property type="match status" value="1"/>
</dbReference>
<evidence type="ECO:0000256" key="5">
    <source>
        <dbReference type="SAM" id="Phobius"/>
    </source>
</evidence>